<dbReference type="AlphaFoldDB" id="A0A0V8QIC2"/>
<gene>
    <name evidence="1" type="ORF">ASU35_06020</name>
</gene>
<protein>
    <recommendedName>
        <fullName evidence="3">Phage portal protein</fullName>
    </recommendedName>
</protein>
<dbReference type="InterPro" id="IPR038559">
    <property type="entry name" value="XkdN-like_sf"/>
</dbReference>
<dbReference type="Gene3D" id="3.30.2220.30">
    <property type="match status" value="1"/>
</dbReference>
<dbReference type="Proteomes" id="UP000054874">
    <property type="component" value="Unassembled WGS sequence"/>
</dbReference>
<sequence>MSNFEAFLNQNKKKQKNVKVVASKAFVGNEGKPLEWEIRQLKSKEADYIRNECTSVGKGGKVVMDGAKFNRMVAAKCTVYPNLNDKELQDSYGVMGAEELIQEMLDNDGEFQEYVGKILEISGYGKTDTELEEEAKN</sequence>
<accession>A0A0V8QIC2</accession>
<evidence type="ECO:0000313" key="2">
    <source>
        <dbReference type="Proteomes" id="UP000054874"/>
    </source>
</evidence>
<dbReference type="STRING" id="290052.ASU35_06020"/>
<dbReference type="Pfam" id="PF08890">
    <property type="entry name" value="Phage_TAC_5"/>
    <property type="match status" value="1"/>
</dbReference>
<keyword evidence="2" id="KW-1185">Reference proteome</keyword>
<comment type="caution">
    <text evidence="1">The sequence shown here is derived from an EMBL/GenBank/DDBJ whole genome shotgun (WGS) entry which is preliminary data.</text>
</comment>
<proteinExistence type="predicted"/>
<evidence type="ECO:0008006" key="3">
    <source>
        <dbReference type="Google" id="ProtNLM"/>
    </source>
</evidence>
<name>A0A0V8QIC2_9FIRM</name>
<reference evidence="1 2" key="1">
    <citation type="submission" date="2015-11" db="EMBL/GenBank/DDBJ databases">
        <title>Butyribacter intestini gen. nov., sp. nov., a butyric acid-producing bacterium of the family Lachnospiraceae isolated from the human faeces.</title>
        <authorList>
            <person name="Zou Y."/>
            <person name="Xue W."/>
            <person name="Luo G."/>
            <person name="Lv M."/>
        </authorList>
    </citation>
    <scope>NUCLEOTIDE SEQUENCE [LARGE SCALE GENOMIC DNA]</scope>
    <source>
        <strain evidence="1 2">ACET-33324</strain>
    </source>
</reference>
<dbReference type="OrthoDB" id="1807498at2"/>
<dbReference type="InterPro" id="IPR014986">
    <property type="entry name" value="XkdN-like"/>
</dbReference>
<evidence type="ECO:0000313" key="1">
    <source>
        <dbReference type="EMBL" id="KSV60305.1"/>
    </source>
</evidence>
<dbReference type="RefSeq" id="WP_058351506.1">
    <property type="nucleotide sequence ID" value="NZ_CABMMD010000024.1"/>
</dbReference>
<dbReference type="EMBL" id="LNAM01000024">
    <property type="protein sequence ID" value="KSV60305.1"/>
    <property type="molecule type" value="Genomic_DNA"/>
</dbReference>
<organism evidence="1 2">
    <name type="scientific">Acetivibrio ethanolgignens</name>
    <dbReference type="NCBI Taxonomy" id="290052"/>
    <lineage>
        <taxon>Bacteria</taxon>
        <taxon>Bacillati</taxon>
        <taxon>Bacillota</taxon>
        <taxon>Clostridia</taxon>
        <taxon>Eubacteriales</taxon>
        <taxon>Oscillospiraceae</taxon>
        <taxon>Acetivibrio</taxon>
    </lineage>
</organism>